<dbReference type="InterPro" id="IPR036236">
    <property type="entry name" value="Znf_C2H2_sf"/>
</dbReference>
<dbReference type="InterPro" id="IPR013087">
    <property type="entry name" value="Znf_C2H2_type"/>
</dbReference>
<organism evidence="3 4">
    <name type="scientific">Clavelina lepadiformis</name>
    <name type="common">Light-bulb sea squirt</name>
    <name type="synonym">Ascidia lepadiformis</name>
    <dbReference type="NCBI Taxonomy" id="159417"/>
    <lineage>
        <taxon>Eukaryota</taxon>
        <taxon>Metazoa</taxon>
        <taxon>Chordata</taxon>
        <taxon>Tunicata</taxon>
        <taxon>Ascidiacea</taxon>
        <taxon>Aplousobranchia</taxon>
        <taxon>Clavelinidae</taxon>
        <taxon>Clavelina</taxon>
    </lineage>
</organism>
<evidence type="ECO:0000259" key="2">
    <source>
        <dbReference type="PROSITE" id="PS50157"/>
    </source>
</evidence>
<dbReference type="EMBL" id="CAWYQH010000119">
    <property type="protein sequence ID" value="CAK8691554.1"/>
    <property type="molecule type" value="Genomic_DNA"/>
</dbReference>
<accession>A0ABP0GIH2</accession>
<feature type="domain" description="C2H2-type" evidence="2">
    <location>
        <begin position="155"/>
        <end position="186"/>
    </location>
</feature>
<evidence type="ECO:0000313" key="3">
    <source>
        <dbReference type="EMBL" id="CAK8691554.1"/>
    </source>
</evidence>
<comment type="caution">
    <text evidence="3">The sequence shown here is derived from an EMBL/GenBank/DDBJ whole genome shotgun (WGS) entry which is preliminary data.</text>
</comment>
<protein>
    <recommendedName>
        <fullName evidence="2">C2H2-type domain-containing protein</fullName>
    </recommendedName>
</protein>
<dbReference type="PROSITE" id="PS50157">
    <property type="entry name" value="ZINC_FINGER_C2H2_2"/>
    <property type="match status" value="1"/>
</dbReference>
<keyword evidence="1" id="KW-0479">Metal-binding</keyword>
<gene>
    <name evidence="3" type="ORF">CVLEPA_LOCUS24320</name>
</gene>
<keyword evidence="1" id="KW-0862">Zinc</keyword>
<keyword evidence="1" id="KW-0863">Zinc-finger</keyword>
<dbReference type="Gene3D" id="3.30.160.60">
    <property type="entry name" value="Classic Zinc Finger"/>
    <property type="match status" value="1"/>
</dbReference>
<evidence type="ECO:0000313" key="4">
    <source>
        <dbReference type="Proteomes" id="UP001642483"/>
    </source>
</evidence>
<dbReference type="Proteomes" id="UP001642483">
    <property type="component" value="Unassembled WGS sequence"/>
</dbReference>
<reference evidence="3 4" key="1">
    <citation type="submission" date="2024-02" db="EMBL/GenBank/DDBJ databases">
        <authorList>
            <person name="Daric V."/>
            <person name="Darras S."/>
        </authorList>
    </citation>
    <scope>NUCLEOTIDE SEQUENCE [LARGE SCALE GENOMIC DNA]</scope>
</reference>
<proteinExistence type="predicted"/>
<sequence length="278" mass="31102">MDCQPVGMQVDTLLKSISDMISQEFKSMRQDMKIEFVKIEESMEDVISTLLAEINKTETMNNAMPVKETLQTTVIKSDISLNIEEVYSEKAPDFPLVEAIKEEPLLLEEYEVSQTEIDDPSISMLNNFSPQSENGVNATVKIVKPQSCVARNSDEECSDSVEMCHKPFSVTSSLKTHMSTHTGESSYQCSMKMEFAKVQENMDDMASKILAETKKVEIMHNAMQFEEISQPSIAESGINICFQETYSEKKVSQTKSSDAITSGVKDVIQSRLSPSNVD</sequence>
<dbReference type="SUPFAM" id="SSF57667">
    <property type="entry name" value="beta-beta-alpha zinc fingers"/>
    <property type="match status" value="1"/>
</dbReference>
<name>A0ABP0GIH2_CLALP</name>
<keyword evidence="4" id="KW-1185">Reference proteome</keyword>
<evidence type="ECO:0000256" key="1">
    <source>
        <dbReference type="PROSITE-ProRule" id="PRU00042"/>
    </source>
</evidence>